<evidence type="ECO:0000313" key="2">
    <source>
        <dbReference type="Proteomes" id="UP001500889"/>
    </source>
</evidence>
<name>A0AAU9FL01_DROMD</name>
<evidence type="ECO:0000313" key="1">
    <source>
        <dbReference type="EMBL" id="BFF96200.1"/>
    </source>
</evidence>
<dbReference type="Proteomes" id="UP001500889">
    <property type="component" value="Chromosome U"/>
</dbReference>
<gene>
    <name evidence="1" type="ORF">DMAD_13446</name>
</gene>
<accession>A0AAU9FL01</accession>
<dbReference type="AlphaFoldDB" id="A0AAU9FL01"/>
<reference evidence="1 2" key="1">
    <citation type="submission" date="2024-02" db="EMBL/GenBank/DDBJ databases">
        <title>A chromosome-level genome assembly of Drosophila madeirensis, a fruit fly species endemic to Madeira island.</title>
        <authorList>
            <person name="Tomihara K."/>
            <person name="Llopart A."/>
            <person name="Yamamoto D."/>
        </authorList>
    </citation>
    <scope>NUCLEOTIDE SEQUENCE [LARGE SCALE GENOMIC DNA]</scope>
    <source>
        <strain evidence="1 2">RF1</strain>
    </source>
</reference>
<keyword evidence="2" id="KW-1185">Reference proteome</keyword>
<proteinExistence type="predicted"/>
<organism evidence="1 2">
    <name type="scientific">Drosophila madeirensis</name>
    <name type="common">Fruit fly</name>
    <dbReference type="NCBI Taxonomy" id="30013"/>
    <lineage>
        <taxon>Eukaryota</taxon>
        <taxon>Metazoa</taxon>
        <taxon>Ecdysozoa</taxon>
        <taxon>Arthropoda</taxon>
        <taxon>Hexapoda</taxon>
        <taxon>Insecta</taxon>
        <taxon>Pterygota</taxon>
        <taxon>Neoptera</taxon>
        <taxon>Endopterygota</taxon>
        <taxon>Diptera</taxon>
        <taxon>Brachycera</taxon>
        <taxon>Muscomorpha</taxon>
        <taxon>Ephydroidea</taxon>
        <taxon>Drosophilidae</taxon>
        <taxon>Drosophila</taxon>
        <taxon>Sophophora</taxon>
    </lineage>
</organism>
<protein>
    <submittedName>
        <fullName evidence="1">Uncharacterized protein</fullName>
    </submittedName>
</protein>
<sequence length="88" mass="9783">MRPWLRELGLIQLRGQVLQAKHMQSKRGTVLFELPTALQALQVVDTWRAAGGAVLKGLSANQTKIDFFNDFPKTGEFEAVEAAAICER</sequence>
<dbReference type="EMBL" id="AP029264">
    <property type="protein sequence ID" value="BFF96200.1"/>
    <property type="molecule type" value="Genomic_DNA"/>
</dbReference>